<dbReference type="Proteomes" id="UP000249204">
    <property type="component" value="Unassembled WGS sequence"/>
</dbReference>
<organism evidence="1 2">
    <name type="scientific">Paenibacillus silvae</name>
    <dbReference type="NCBI Taxonomy" id="1325358"/>
    <lineage>
        <taxon>Bacteria</taxon>
        <taxon>Bacillati</taxon>
        <taxon>Bacillota</taxon>
        <taxon>Bacilli</taxon>
        <taxon>Bacillales</taxon>
        <taxon>Paenibacillaceae</taxon>
        <taxon>Paenibacillus</taxon>
    </lineage>
</organism>
<dbReference type="AlphaFoldDB" id="A0A2W6NGC3"/>
<dbReference type="EMBL" id="QKWW01000055">
    <property type="protein sequence ID" value="PZT54068.1"/>
    <property type="molecule type" value="Genomic_DNA"/>
</dbReference>
<evidence type="ECO:0000313" key="1">
    <source>
        <dbReference type="EMBL" id="PZT54068.1"/>
    </source>
</evidence>
<dbReference type="PROSITE" id="PS51257">
    <property type="entry name" value="PROKAR_LIPOPROTEIN"/>
    <property type="match status" value="1"/>
</dbReference>
<proteinExistence type="predicted"/>
<evidence type="ECO:0000313" key="2">
    <source>
        <dbReference type="Proteomes" id="UP000249204"/>
    </source>
</evidence>
<accession>A0A2W6NGC3</accession>
<dbReference type="RefSeq" id="WP_111271714.1">
    <property type="nucleotide sequence ID" value="NZ_QKWW01000055.1"/>
</dbReference>
<sequence length="133" mass="14756">MSRNTQHLMLFCTAVVLFVAACLYGQRNIAILMGALNERAASVTEMDGRIHTTLHSSQLNRYTGAEVLHTVRQMTGTRVQVEVDGHEYVIDPLADSSATIPVELEGSYLPVYNRSDAGELLKLSFRKEVESND</sequence>
<gene>
    <name evidence="1" type="ORF">DN757_18725</name>
</gene>
<reference evidence="1 2" key="1">
    <citation type="submission" date="2018-06" db="EMBL/GenBank/DDBJ databases">
        <title>Isolation of heavy metals resistant Paenibacillus silvae NC2 from Gold-Copper mine in ZiJin, China.</title>
        <authorList>
            <person name="Xu J."/>
            <person name="Mazhar H.S."/>
            <person name="Rensing C."/>
        </authorList>
    </citation>
    <scope>NUCLEOTIDE SEQUENCE [LARGE SCALE GENOMIC DNA]</scope>
    <source>
        <strain evidence="1 2">NC2</strain>
    </source>
</reference>
<name>A0A2W6NGC3_9BACL</name>
<protein>
    <submittedName>
        <fullName evidence="1">Uncharacterized protein</fullName>
    </submittedName>
</protein>
<comment type="caution">
    <text evidence="1">The sequence shown here is derived from an EMBL/GenBank/DDBJ whole genome shotgun (WGS) entry which is preliminary data.</text>
</comment>